<dbReference type="RefSeq" id="WP_050355512.1">
    <property type="nucleotide sequence ID" value="NZ_LGSS01000009.1"/>
</dbReference>
<protein>
    <submittedName>
        <fullName evidence="2">GCN5-like N-acetyltransferase</fullName>
    </submittedName>
</protein>
<proteinExistence type="predicted"/>
<dbReference type="PROSITE" id="PS51186">
    <property type="entry name" value="GNAT"/>
    <property type="match status" value="1"/>
</dbReference>
<dbReference type="InterPro" id="IPR016181">
    <property type="entry name" value="Acyl_CoA_acyltransferase"/>
</dbReference>
<evidence type="ECO:0000259" key="1">
    <source>
        <dbReference type="PROSITE" id="PS51186"/>
    </source>
</evidence>
<feature type="domain" description="N-acetyltransferase" evidence="1">
    <location>
        <begin position="8"/>
        <end position="164"/>
    </location>
</feature>
<evidence type="ECO:0000313" key="3">
    <source>
        <dbReference type="Proteomes" id="UP000037267"/>
    </source>
</evidence>
<dbReference type="STRING" id="1503.CLPU_9c00400"/>
<sequence length="164" mass="19502">MFLETEICYIDLLKYSDVDKVTEIYNSNEEFLIKHLGVNKISSEWIEKELEDMKKCGFLSCKITDKHSNDILGIMDFKIDDETYLSLLMLHNRFSNKGLGQEVYLRFEEYVKLLGHKSIRIDVVNEYNVEVFRFWIKNGFRRVKEVNLNWSNNLLTATVMKKKL</sequence>
<comment type="caution">
    <text evidence="2">The sequence shown here is derived from an EMBL/GenBank/DDBJ whole genome shotgun (WGS) entry which is preliminary data.</text>
</comment>
<dbReference type="InterPro" id="IPR000182">
    <property type="entry name" value="GNAT_dom"/>
</dbReference>
<dbReference type="Gene3D" id="3.40.630.30">
    <property type="match status" value="1"/>
</dbReference>
<evidence type="ECO:0000313" key="2">
    <source>
        <dbReference type="EMBL" id="KNF08144.1"/>
    </source>
</evidence>
<organism evidence="2 3">
    <name type="scientific">Gottschalkia purinilytica</name>
    <name type="common">Clostridium purinilyticum</name>
    <dbReference type="NCBI Taxonomy" id="1503"/>
    <lineage>
        <taxon>Bacteria</taxon>
        <taxon>Bacillati</taxon>
        <taxon>Bacillota</taxon>
        <taxon>Tissierellia</taxon>
        <taxon>Tissierellales</taxon>
        <taxon>Gottschalkiaceae</taxon>
        <taxon>Gottschalkia</taxon>
    </lineage>
</organism>
<accession>A0A0L0W9C5</accession>
<dbReference type="GO" id="GO:0016747">
    <property type="term" value="F:acyltransferase activity, transferring groups other than amino-acyl groups"/>
    <property type="evidence" value="ECO:0007669"/>
    <property type="project" value="InterPro"/>
</dbReference>
<dbReference type="Proteomes" id="UP000037267">
    <property type="component" value="Unassembled WGS sequence"/>
</dbReference>
<dbReference type="SUPFAM" id="SSF55729">
    <property type="entry name" value="Acyl-CoA N-acyltransferases (Nat)"/>
    <property type="match status" value="1"/>
</dbReference>
<dbReference type="Pfam" id="PF00583">
    <property type="entry name" value="Acetyltransf_1"/>
    <property type="match status" value="1"/>
</dbReference>
<dbReference type="AlphaFoldDB" id="A0A0L0W9C5"/>
<dbReference type="OrthoDB" id="9775557at2"/>
<name>A0A0L0W9C5_GOTPU</name>
<keyword evidence="3" id="KW-1185">Reference proteome</keyword>
<keyword evidence="2" id="KW-0808">Transferase</keyword>
<reference evidence="3" key="1">
    <citation type="submission" date="2015-07" db="EMBL/GenBank/DDBJ databases">
        <title>Draft genome sequence of the purine-degrading Gottschalkia purinilyticum DSM 1384 (formerly Clostridium purinilyticum).</title>
        <authorList>
            <person name="Poehlein A."/>
            <person name="Schiel-Bengelsdorf B."/>
            <person name="Bengelsdorf F.R."/>
            <person name="Daniel R."/>
            <person name="Duerre P."/>
        </authorList>
    </citation>
    <scope>NUCLEOTIDE SEQUENCE [LARGE SCALE GENOMIC DNA]</scope>
    <source>
        <strain evidence="3">DSM 1384</strain>
    </source>
</reference>
<dbReference type="EMBL" id="LGSS01000009">
    <property type="protein sequence ID" value="KNF08144.1"/>
    <property type="molecule type" value="Genomic_DNA"/>
</dbReference>
<gene>
    <name evidence="2" type="ORF">CLPU_9c00400</name>
</gene>